<dbReference type="STRING" id="39482.ERS852491_01716"/>
<evidence type="ECO:0000256" key="2">
    <source>
        <dbReference type="ARBA" id="ARBA00007639"/>
    </source>
</evidence>
<keyword evidence="4" id="KW-0732">Signal</keyword>
<dbReference type="PANTHER" id="PTHR30036">
    <property type="entry name" value="D-XYLOSE-BINDING PERIPLASMIC PROTEIN"/>
    <property type="match status" value="1"/>
</dbReference>
<organism evidence="6 7">
    <name type="scientific">Faecalicatena contorta</name>
    <dbReference type="NCBI Taxonomy" id="39482"/>
    <lineage>
        <taxon>Bacteria</taxon>
        <taxon>Bacillati</taxon>
        <taxon>Bacillota</taxon>
        <taxon>Clostridia</taxon>
        <taxon>Lachnospirales</taxon>
        <taxon>Lachnospiraceae</taxon>
        <taxon>Faecalicatena</taxon>
    </lineage>
</organism>
<feature type="compositionally biased region" description="Basic and acidic residues" evidence="3">
    <location>
        <begin position="26"/>
        <end position="39"/>
    </location>
</feature>
<dbReference type="EMBL" id="CYZU01000013">
    <property type="protein sequence ID" value="CUO26753.1"/>
    <property type="molecule type" value="Genomic_DNA"/>
</dbReference>
<dbReference type="Gene3D" id="3.40.50.2300">
    <property type="match status" value="2"/>
</dbReference>
<comment type="subcellular location">
    <subcellularLocation>
        <location evidence="1">Cell envelope</location>
    </subcellularLocation>
</comment>
<dbReference type="GO" id="GO:0030288">
    <property type="term" value="C:outer membrane-bounded periplasmic space"/>
    <property type="evidence" value="ECO:0007669"/>
    <property type="project" value="TreeGrafter"/>
</dbReference>
<feature type="compositionally biased region" description="Polar residues" evidence="3">
    <location>
        <begin position="40"/>
        <end position="51"/>
    </location>
</feature>
<feature type="signal peptide" evidence="4">
    <location>
        <begin position="1"/>
        <end position="20"/>
    </location>
</feature>
<dbReference type="Proteomes" id="UP000095544">
    <property type="component" value="Unassembled WGS sequence"/>
</dbReference>
<dbReference type="PANTHER" id="PTHR30036:SF7">
    <property type="entry name" value="ABC TRANSPORTER PERIPLASMIC-BINDING PROTEIN YPHF"/>
    <property type="match status" value="1"/>
</dbReference>
<evidence type="ECO:0000313" key="6">
    <source>
        <dbReference type="EMBL" id="CUO26753.1"/>
    </source>
</evidence>
<feature type="domain" description="Periplasmic binding protein" evidence="5">
    <location>
        <begin position="65"/>
        <end position="304"/>
    </location>
</feature>
<protein>
    <submittedName>
        <fullName evidence="6">D-allose-binding periplasmic protein</fullName>
    </submittedName>
</protein>
<dbReference type="InterPro" id="IPR028082">
    <property type="entry name" value="Peripla_BP_I"/>
</dbReference>
<dbReference type="InterPro" id="IPR050555">
    <property type="entry name" value="Bact_Solute-Bind_Prot2"/>
</dbReference>
<evidence type="ECO:0000256" key="1">
    <source>
        <dbReference type="ARBA" id="ARBA00004196"/>
    </source>
</evidence>
<accession>A0A174DMP5</accession>
<evidence type="ECO:0000313" key="7">
    <source>
        <dbReference type="Proteomes" id="UP000095544"/>
    </source>
</evidence>
<comment type="similarity">
    <text evidence="2">Belongs to the bacterial solute-binding protein 2 family.</text>
</comment>
<evidence type="ECO:0000256" key="4">
    <source>
        <dbReference type="SAM" id="SignalP"/>
    </source>
</evidence>
<gene>
    <name evidence="6" type="primary">alsB_2</name>
    <name evidence="6" type="ORF">ERS852491_01716</name>
</gene>
<proteinExistence type="inferred from homology"/>
<feature type="region of interest" description="Disordered" evidence="3">
    <location>
        <begin position="22"/>
        <end position="51"/>
    </location>
</feature>
<dbReference type="GO" id="GO:0030246">
    <property type="term" value="F:carbohydrate binding"/>
    <property type="evidence" value="ECO:0007669"/>
    <property type="project" value="TreeGrafter"/>
</dbReference>
<dbReference type="InterPro" id="IPR025997">
    <property type="entry name" value="SBP_2_dom"/>
</dbReference>
<sequence length="344" mass="36184">MKKKMVAVVLVLAMAIGLTACQGGSKDADSTAKTEDTKSDAQGTDGDSQSNLSDQLYIQVSALGSDPYFYDHKMGMEMAGEELGVRTEFVGPAELDMNAMVTAFEQAIAKKPNGIVVVGFNEQLTPTIKKAMDAGIPVVTVDADLPDSGRIAFVGTGNVEAGITGGEKMKELLGDSGKVAIMYNPGQTNLEERVAGYKQAFEGTGIEIIEEVDTKQDSVIAAQNIAAVLQKHPDLNGIVCVDATGGTAAATAVREAGRTGDVKIIAMDRSNEILEAIEDGIISASVAQQTALMPYYATQLLINLNNSKVEITSDNAAAGVLGVPGYIDTGAIIVDESNYEYFKR</sequence>
<evidence type="ECO:0000259" key="5">
    <source>
        <dbReference type="Pfam" id="PF13407"/>
    </source>
</evidence>
<dbReference type="PROSITE" id="PS51257">
    <property type="entry name" value="PROKAR_LIPOPROTEIN"/>
    <property type="match status" value="1"/>
</dbReference>
<feature type="chain" id="PRO_5039507385" evidence="4">
    <location>
        <begin position="21"/>
        <end position="344"/>
    </location>
</feature>
<name>A0A174DMP5_9FIRM</name>
<dbReference type="CDD" id="cd19969">
    <property type="entry name" value="PBP1_ABC_sugar_binding-like"/>
    <property type="match status" value="1"/>
</dbReference>
<reference evidence="6 7" key="1">
    <citation type="submission" date="2015-09" db="EMBL/GenBank/DDBJ databases">
        <authorList>
            <consortium name="Pathogen Informatics"/>
        </authorList>
    </citation>
    <scope>NUCLEOTIDE SEQUENCE [LARGE SCALE GENOMIC DNA]</scope>
    <source>
        <strain evidence="6 7">2789STDY5834876</strain>
    </source>
</reference>
<dbReference type="OrthoDB" id="9804917at2"/>
<dbReference type="SUPFAM" id="SSF53822">
    <property type="entry name" value="Periplasmic binding protein-like I"/>
    <property type="match status" value="1"/>
</dbReference>
<dbReference type="RefSeq" id="WP_070102382.1">
    <property type="nucleotide sequence ID" value="NZ_CYZU01000013.1"/>
</dbReference>
<dbReference type="AlphaFoldDB" id="A0A174DMP5"/>
<evidence type="ECO:0000256" key="3">
    <source>
        <dbReference type="SAM" id="MobiDB-lite"/>
    </source>
</evidence>
<dbReference type="Pfam" id="PF13407">
    <property type="entry name" value="Peripla_BP_4"/>
    <property type="match status" value="1"/>
</dbReference>